<evidence type="ECO:0000259" key="2">
    <source>
        <dbReference type="PROSITE" id="PS50800"/>
    </source>
</evidence>
<dbReference type="CDD" id="cd16963">
    <property type="entry name" value="CCE1"/>
    <property type="match status" value="1"/>
</dbReference>
<name>A0A5M9JPV2_MONFR</name>
<protein>
    <recommendedName>
        <fullName evidence="2">SAP domain-containing protein</fullName>
    </recommendedName>
</protein>
<dbReference type="InterPro" id="IPR036397">
    <property type="entry name" value="RNaseH_sf"/>
</dbReference>
<dbReference type="PROSITE" id="PS50800">
    <property type="entry name" value="SAP"/>
    <property type="match status" value="1"/>
</dbReference>
<feature type="compositionally biased region" description="Basic and acidic residues" evidence="1">
    <location>
        <begin position="329"/>
        <end position="348"/>
    </location>
</feature>
<accession>A0A5M9JPV2</accession>
<reference evidence="3 4" key="1">
    <citation type="submission" date="2019-06" db="EMBL/GenBank/DDBJ databases">
        <title>Genome Sequence of the Brown Rot Fungal Pathogen Monilinia fructicola.</title>
        <authorList>
            <person name="De Miccolis Angelini R.M."/>
            <person name="Landi L."/>
            <person name="Abate D."/>
            <person name="Pollastro S."/>
            <person name="Romanazzi G."/>
            <person name="Faretra F."/>
        </authorList>
    </citation>
    <scope>NUCLEOTIDE SEQUENCE [LARGE SCALE GENOMIC DNA]</scope>
    <source>
        <strain evidence="3 4">Mfrc123</strain>
    </source>
</reference>
<feature type="domain" description="SAP" evidence="2">
    <location>
        <begin position="6"/>
        <end position="40"/>
    </location>
</feature>
<dbReference type="Gene3D" id="3.30.420.10">
    <property type="entry name" value="Ribonuclease H-like superfamily/Ribonuclease H"/>
    <property type="match status" value="1"/>
</dbReference>
<dbReference type="EMBL" id="VICG01000005">
    <property type="protein sequence ID" value="KAA8571524.1"/>
    <property type="molecule type" value="Genomic_DNA"/>
</dbReference>
<dbReference type="Proteomes" id="UP000322873">
    <property type="component" value="Unassembled WGS sequence"/>
</dbReference>
<evidence type="ECO:0000313" key="4">
    <source>
        <dbReference type="Proteomes" id="UP000322873"/>
    </source>
</evidence>
<sequence length="385" mass="43216">MAINIPSTLKATALKKIAFKCGISISGTKPILIQRLQDELPYIILSPGTTSASTTADSQSLRILSIDMGIRNFSYCLLEIPSSNSTLKSKKIRKVSSGALNLKSPQKKPKSTIPILQSWQKLSLLSQSPSPSQSPDSESEAALKDKEKIRNEFTPAILSSAAYKLLRHTLLPLSPTHILIERQRFRSMGSKHILEWTIRVNMLESMLWATLKTLSEEKVWAGQVIEIAPRKVGSFWVEESGLLGEEDATFKKVRTTKEAKARNKGAKIDLVRKWLEDQPDRETSHDEMVLIGSQQVQKVKERYTAKWDRKVGRAKGYKVKSKSSSAPKTESEGEKKETKEMANAKEEEVGKLDDLADCLLQGMAWLKWQENRKRALEEGVEVLLD</sequence>
<dbReference type="Pfam" id="PF09159">
    <property type="entry name" value="Ydc2-catalyt"/>
    <property type="match status" value="1"/>
</dbReference>
<dbReference type="InterPro" id="IPR015242">
    <property type="entry name" value="Ydc2_cat"/>
</dbReference>
<dbReference type="AlphaFoldDB" id="A0A5M9JPV2"/>
<dbReference type="SUPFAM" id="SSF53098">
    <property type="entry name" value="Ribonuclease H-like"/>
    <property type="match status" value="1"/>
</dbReference>
<dbReference type="GO" id="GO:0000402">
    <property type="term" value="F:crossed form four-way junction DNA binding"/>
    <property type="evidence" value="ECO:0007669"/>
    <property type="project" value="TreeGrafter"/>
</dbReference>
<dbReference type="InterPro" id="IPR012337">
    <property type="entry name" value="RNaseH-like_sf"/>
</dbReference>
<dbReference type="VEuPathDB" id="FungiDB:MFRU_016g00190"/>
<dbReference type="GO" id="GO:0000403">
    <property type="term" value="F:Y-form DNA binding"/>
    <property type="evidence" value="ECO:0007669"/>
    <property type="project" value="TreeGrafter"/>
</dbReference>
<evidence type="ECO:0000256" key="1">
    <source>
        <dbReference type="SAM" id="MobiDB-lite"/>
    </source>
</evidence>
<dbReference type="GO" id="GO:0005739">
    <property type="term" value="C:mitochondrion"/>
    <property type="evidence" value="ECO:0007669"/>
    <property type="project" value="TreeGrafter"/>
</dbReference>
<evidence type="ECO:0000313" key="3">
    <source>
        <dbReference type="EMBL" id="KAA8571524.1"/>
    </source>
</evidence>
<organism evidence="3 4">
    <name type="scientific">Monilinia fructicola</name>
    <name type="common">Brown rot fungus</name>
    <name type="synonym">Ciboria fructicola</name>
    <dbReference type="NCBI Taxonomy" id="38448"/>
    <lineage>
        <taxon>Eukaryota</taxon>
        <taxon>Fungi</taxon>
        <taxon>Dikarya</taxon>
        <taxon>Ascomycota</taxon>
        <taxon>Pezizomycotina</taxon>
        <taxon>Leotiomycetes</taxon>
        <taxon>Helotiales</taxon>
        <taxon>Sclerotiniaceae</taxon>
        <taxon>Monilinia</taxon>
    </lineage>
</organism>
<dbReference type="PANTHER" id="PTHR28072:SF1">
    <property type="entry name" value="CRUCIFORM CUTTING ENDONUCLEASE 1, MITOCHONDRIAL-RELATED"/>
    <property type="match status" value="1"/>
</dbReference>
<dbReference type="InterPro" id="IPR003034">
    <property type="entry name" value="SAP_dom"/>
</dbReference>
<proteinExistence type="predicted"/>
<dbReference type="OrthoDB" id="5552842at2759"/>
<dbReference type="InterPro" id="IPR039197">
    <property type="entry name" value="Mrs1/Cce1"/>
</dbReference>
<dbReference type="PANTHER" id="PTHR28072">
    <property type="entry name" value="CRUCIFORM CUTTING ENDONUCLEASE 1, MITOCHONDRIAL-RELATED"/>
    <property type="match status" value="1"/>
</dbReference>
<gene>
    <name evidence="3" type="ORF">EYC84_001524</name>
</gene>
<keyword evidence="4" id="KW-1185">Reference proteome</keyword>
<dbReference type="GO" id="GO:0004520">
    <property type="term" value="F:DNA endonuclease activity"/>
    <property type="evidence" value="ECO:0007669"/>
    <property type="project" value="TreeGrafter"/>
</dbReference>
<comment type="caution">
    <text evidence="3">The sequence shown here is derived from an EMBL/GenBank/DDBJ whole genome shotgun (WGS) entry which is preliminary data.</text>
</comment>
<feature type="region of interest" description="Disordered" evidence="1">
    <location>
        <begin position="318"/>
        <end position="348"/>
    </location>
</feature>
<dbReference type="GO" id="GO:0070336">
    <property type="term" value="F:flap-structured DNA binding"/>
    <property type="evidence" value="ECO:0007669"/>
    <property type="project" value="TreeGrafter"/>
</dbReference>